<reference evidence="3 5" key="2">
    <citation type="submission" date="2017-06" db="EMBL/GenBank/DDBJ databases">
        <authorList>
            <consortium name="Pathogen Informatics"/>
        </authorList>
    </citation>
    <scope>NUCLEOTIDE SEQUENCE [LARGE SCALE GENOMIC DNA]</scope>
    <source>
        <strain evidence="3 5">NCTC12230</strain>
    </source>
</reference>
<reference evidence="2 4" key="1">
    <citation type="submission" date="2017-01" db="EMBL/GenBank/DDBJ databases">
        <authorList>
            <person name="Wolfgang W.J."/>
            <person name="Cole J."/>
            <person name="Wroblewski D."/>
            <person name="Mcginnis J."/>
            <person name="Musser K.A."/>
        </authorList>
    </citation>
    <scope>NUCLEOTIDE SEQUENCE [LARGE SCALE GENOMIC DNA]</scope>
    <source>
        <strain evidence="2 4">DSM 21643</strain>
    </source>
</reference>
<dbReference type="InterPro" id="IPR014875">
    <property type="entry name" value="Mor_transcription_activator"/>
</dbReference>
<evidence type="ECO:0000313" key="5">
    <source>
        <dbReference type="Proteomes" id="UP000215033"/>
    </source>
</evidence>
<dbReference type="Proteomes" id="UP000193466">
    <property type="component" value="Unassembled WGS sequence"/>
</dbReference>
<dbReference type="RefSeq" id="WP_085417944.1">
    <property type="nucleotide sequence ID" value="NZ_LT906434.1"/>
</dbReference>
<organism evidence="3 5">
    <name type="scientific">Neisseria zoodegmatis</name>
    <dbReference type="NCBI Taxonomy" id="326523"/>
    <lineage>
        <taxon>Bacteria</taxon>
        <taxon>Pseudomonadati</taxon>
        <taxon>Pseudomonadota</taxon>
        <taxon>Betaproteobacteria</taxon>
        <taxon>Neisseriales</taxon>
        <taxon>Neisseriaceae</taxon>
        <taxon>Neisseria</taxon>
    </lineage>
</organism>
<dbReference type="InterPro" id="IPR009057">
    <property type="entry name" value="Homeodomain-like_sf"/>
</dbReference>
<evidence type="ECO:0000313" key="2">
    <source>
        <dbReference type="EMBL" id="OSI09288.1"/>
    </source>
</evidence>
<evidence type="ECO:0000313" key="3">
    <source>
        <dbReference type="EMBL" id="SNU78673.1"/>
    </source>
</evidence>
<dbReference type="AlphaFoldDB" id="A0AB38DMT3"/>
<dbReference type="KEGG" id="nzo:SAMEA4504057_0149"/>
<evidence type="ECO:0000313" key="4">
    <source>
        <dbReference type="Proteomes" id="UP000193466"/>
    </source>
</evidence>
<proteinExistence type="predicted"/>
<dbReference type="EMBL" id="MTBM01000015">
    <property type="protein sequence ID" value="OSI09288.1"/>
    <property type="molecule type" value="Genomic_DNA"/>
</dbReference>
<accession>A0AB38DMT3</accession>
<dbReference type="Pfam" id="PF08765">
    <property type="entry name" value="Mor"/>
    <property type="match status" value="1"/>
</dbReference>
<evidence type="ECO:0000259" key="1">
    <source>
        <dbReference type="Pfam" id="PF08765"/>
    </source>
</evidence>
<dbReference type="Proteomes" id="UP000215033">
    <property type="component" value="Chromosome 1"/>
</dbReference>
<feature type="domain" description="Mor transcription activator" evidence="1">
    <location>
        <begin position="56"/>
        <end position="143"/>
    </location>
</feature>
<name>A0AB38DMT3_9NEIS</name>
<keyword evidence="4" id="KW-1185">Reference proteome</keyword>
<dbReference type="EMBL" id="LT906434">
    <property type="protein sequence ID" value="SNU78673.1"/>
    <property type="molecule type" value="Genomic_DNA"/>
</dbReference>
<protein>
    <submittedName>
        <fullName evidence="3">Integral membrane protein</fullName>
    </submittedName>
</protein>
<dbReference type="SUPFAM" id="SSF46689">
    <property type="entry name" value="Homeodomain-like"/>
    <property type="match status" value="1"/>
</dbReference>
<gene>
    <name evidence="2" type="ORF">BWD10_10205</name>
    <name evidence="3" type="ORF">SAMEA4504057_00149</name>
</gene>
<sequence>MAWSLSEKDFDDVRHLLPDGAVDLIQVVGADAAYRLIKRWGGTSLPVGMNKTRNGKILHAKLAEEIGEENALKIGRIFGRQRFLWVPKCQEALRELRNRQIRARLDELTMGGGIYSMPEAVRKTAVEYDLTDRQIWYIAKQADIEASPQPALF</sequence>